<dbReference type="PANTHER" id="PTHR23526">
    <property type="entry name" value="INTEGRAL MEMBRANE TRANSPORT PROTEIN-RELATED"/>
    <property type="match status" value="1"/>
</dbReference>
<sequence length="736" mass="83474">MDFLSRREKQKGRKSYLIYTFVNGLSYSFLAETIITLLAIYYGASNIQLGYINSAVYLTGLIVFFVPILFKNARIIRLFFVAWMLRGLVSLGYGFTPLLSAEAAVWLIIGVYTLYCLLRNIAYPMNHVIQGYITKPSERGRFASKILTLLYTSMTLSRFLSFTTLTLFVERKLEGFFCLLGLGIILNTWASAAITKIPVKQKIKGKRVKEALTAFGGYLADTGHRVLILLYCSGMSLFVTFGLTIAFLRKTLDVPDNLIFIYTMLNFAGVIVISRGMRPYLDRFGSRPLLVICNILIFVFSLLWVFTPVSLPIPVFFGLGVLTMAFLGLNRLLLDRLIVNSIPADDRVGFTGALAVVFSFFALLVGMAGGYLADLSVLTNPGCTHEYGFTFALMALTALVNVILAIILTEKESLSASQLLDILSHPDKLRTIQRLEKLENSSSSTQTEMILIELEADPTHLATKEIQSRMRQPGLRDKEMIIRSLFSNPRPELEDELIAESLDTYSWWRQSAIFALGAYNTPGSRQALRRIFRETSYPYIRSVAAKSMARVGDFSCLPQINELLSRPSLEVRTYVNLIIAASMIERDGSYWKKIFRLLTEFPSFRFQQTLLIIGSKRAGFEPPLEDYFFELNMDESSGFQSLFEDLVDFGIEKAEYEQLKLLCEVKDYFGIWSFARARCKEISLLEPHEILRQQICGCRKRSITPSLALAGIYFSFQFSGEYEIWMNKLKQSQRAE</sequence>
<dbReference type="InterPro" id="IPR052528">
    <property type="entry name" value="Sugar_transport-like"/>
</dbReference>
<dbReference type="EMBL" id="JAQQAL010000011">
    <property type="protein sequence ID" value="MDC7226425.1"/>
    <property type="molecule type" value="Genomic_DNA"/>
</dbReference>
<keyword evidence="2 4" id="KW-1133">Transmembrane helix</keyword>
<dbReference type="Proteomes" id="UP001221217">
    <property type="component" value="Unassembled WGS sequence"/>
</dbReference>
<feature type="transmembrane region" description="Helical" evidence="4">
    <location>
        <begin position="387"/>
        <end position="408"/>
    </location>
</feature>
<feature type="transmembrane region" description="Helical" evidence="4">
    <location>
        <begin position="226"/>
        <end position="247"/>
    </location>
</feature>
<dbReference type="InterPro" id="IPR016024">
    <property type="entry name" value="ARM-type_fold"/>
</dbReference>
<name>A0AAJ1IFI0_9SPIO</name>
<evidence type="ECO:0000256" key="3">
    <source>
        <dbReference type="ARBA" id="ARBA00023136"/>
    </source>
</evidence>
<dbReference type="Pfam" id="PF07690">
    <property type="entry name" value="MFS_1"/>
    <property type="match status" value="1"/>
</dbReference>
<feature type="transmembrane region" description="Helical" evidence="4">
    <location>
        <begin position="146"/>
        <end position="169"/>
    </location>
</feature>
<keyword evidence="1 4" id="KW-0812">Transmembrane</keyword>
<feature type="transmembrane region" description="Helical" evidence="4">
    <location>
        <begin position="104"/>
        <end position="125"/>
    </location>
</feature>
<evidence type="ECO:0000256" key="4">
    <source>
        <dbReference type="SAM" id="Phobius"/>
    </source>
</evidence>
<evidence type="ECO:0000313" key="6">
    <source>
        <dbReference type="Proteomes" id="UP001221217"/>
    </source>
</evidence>
<feature type="transmembrane region" description="Helical" evidence="4">
    <location>
        <begin position="289"/>
        <end position="307"/>
    </location>
</feature>
<dbReference type="SUPFAM" id="SSF48371">
    <property type="entry name" value="ARM repeat"/>
    <property type="match status" value="1"/>
</dbReference>
<dbReference type="PANTHER" id="PTHR23526:SF2">
    <property type="entry name" value="MAJOR FACILITATOR SUPERFAMILY (MFS) PROFILE DOMAIN-CONTAINING PROTEIN"/>
    <property type="match status" value="1"/>
</dbReference>
<proteinExistence type="predicted"/>
<dbReference type="Gene3D" id="1.25.10.10">
    <property type="entry name" value="Leucine-rich Repeat Variant"/>
    <property type="match status" value="1"/>
</dbReference>
<feature type="transmembrane region" description="Helical" evidence="4">
    <location>
        <begin position="175"/>
        <end position="199"/>
    </location>
</feature>
<accession>A0AAJ1IFI0</accession>
<evidence type="ECO:0000256" key="1">
    <source>
        <dbReference type="ARBA" id="ARBA00022692"/>
    </source>
</evidence>
<dbReference type="GO" id="GO:0022857">
    <property type="term" value="F:transmembrane transporter activity"/>
    <property type="evidence" value="ECO:0007669"/>
    <property type="project" value="InterPro"/>
</dbReference>
<feature type="transmembrane region" description="Helical" evidence="4">
    <location>
        <begin position="313"/>
        <end position="333"/>
    </location>
</feature>
<evidence type="ECO:0000256" key="2">
    <source>
        <dbReference type="ARBA" id="ARBA00022989"/>
    </source>
</evidence>
<evidence type="ECO:0000313" key="5">
    <source>
        <dbReference type="EMBL" id="MDC7226425.1"/>
    </source>
</evidence>
<organism evidence="5 6">
    <name type="scientific">Candidatus Thalassospirochaeta sargassi</name>
    <dbReference type="NCBI Taxonomy" id="3119039"/>
    <lineage>
        <taxon>Bacteria</taxon>
        <taxon>Pseudomonadati</taxon>
        <taxon>Spirochaetota</taxon>
        <taxon>Spirochaetia</taxon>
        <taxon>Spirochaetales</taxon>
        <taxon>Spirochaetaceae</taxon>
        <taxon>Candidatus Thalassospirochaeta</taxon>
    </lineage>
</organism>
<keyword evidence="3 4" id="KW-0472">Membrane</keyword>
<feature type="transmembrane region" description="Helical" evidence="4">
    <location>
        <begin position="353"/>
        <end position="372"/>
    </location>
</feature>
<dbReference type="AlphaFoldDB" id="A0AAJ1IFI0"/>
<dbReference type="SUPFAM" id="SSF103473">
    <property type="entry name" value="MFS general substrate transporter"/>
    <property type="match status" value="1"/>
</dbReference>
<feature type="transmembrane region" description="Helical" evidence="4">
    <location>
        <begin position="16"/>
        <end position="44"/>
    </location>
</feature>
<dbReference type="InterPro" id="IPR036259">
    <property type="entry name" value="MFS_trans_sf"/>
</dbReference>
<protein>
    <submittedName>
        <fullName evidence="5">MFS transporter</fullName>
    </submittedName>
</protein>
<comment type="caution">
    <text evidence="5">The sequence shown here is derived from an EMBL/GenBank/DDBJ whole genome shotgun (WGS) entry which is preliminary data.</text>
</comment>
<feature type="transmembrane region" description="Helical" evidence="4">
    <location>
        <begin position="77"/>
        <end position="98"/>
    </location>
</feature>
<feature type="transmembrane region" description="Helical" evidence="4">
    <location>
        <begin position="259"/>
        <end position="277"/>
    </location>
</feature>
<feature type="transmembrane region" description="Helical" evidence="4">
    <location>
        <begin position="50"/>
        <end position="70"/>
    </location>
</feature>
<gene>
    <name evidence="5" type="ORF">PQJ61_06645</name>
</gene>
<dbReference type="InterPro" id="IPR011701">
    <property type="entry name" value="MFS"/>
</dbReference>
<dbReference type="Gene3D" id="1.20.1250.20">
    <property type="entry name" value="MFS general substrate transporter like domains"/>
    <property type="match status" value="1"/>
</dbReference>
<dbReference type="InterPro" id="IPR011989">
    <property type="entry name" value="ARM-like"/>
</dbReference>
<reference evidence="5 6" key="1">
    <citation type="submission" date="2022-12" db="EMBL/GenBank/DDBJ databases">
        <title>Metagenome assembled genome from gulf of manar.</title>
        <authorList>
            <person name="Kohli P."/>
            <person name="Pk S."/>
            <person name="Venkata Ramana C."/>
            <person name="Sasikala C."/>
        </authorList>
    </citation>
    <scope>NUCLEOTIDE SEQUENCE [LARGE SCALE GENOMIC DNA]</scope>
    <source>
        <strain evidence="5">JB008</strain>
    </source>
</reference>